<dbReference type="InterPro" id="IPR009081">
    <property type="entry name" value="PP-bd_ACP"/>
</dbReference>
<dbReference type="PROSITE" id="PS50075">
    <property type="entry name" value="CARRIER"/>
    <property type="match status" value="2"/>
</dbReference>
<sequence>EADLSIDSIKRAEVAGEVAHRLHLTVDGDESELEDLVKARTVRAMVAWLGDKAAGAPATALLPAASPAAVPAGVGVAAGVTTADFQHAILAVISERTGYPVDLIELDLDLEADLSIDSIKRAEVAGEVAHRLHLTVDGDESELEDLVKARTVRAMVTWLDGKLGGGVHLSVSTTGPVPAATGPAGAVAAGGATLADFQNAILAVISERTGYPVDLIELDLDLEADLSIDSIKRAEVAGEVAHRLHLTVDGDESELEDLVKARTVRAMVTWLDEKLNATVTATATLTATAQLPATGAIAPEVTAPAPAAPEVTA</sequence>
<comment type="caution">
    <text evidence="2">The sequence shown here is derived from an EMBL/GenBank/DDBJ whole genome shotgun (WGS) entry which is preliminary data.</text>
</comment>
<protein>
    <recommendedName>
        <fullName evidence="1">Carrier domain-containing protein</fullName>
    </recommendedName>
</protein>
<dbReference type="Proteomes" id="UP000295626">
    <property type="component" value="Unassembled WGS sequence"/>
</dbReference>
<proteinExistence type="predicted"/>
<dbReference type="InterPro" id="IPR036736">
    <property type="entry name" value="ACP-like_sf"/>
</dbReference>
<dbReference type="Gene3D" id="1.10.1200.10">
    <property type="entry name" value="ACP-like"/>
    <property type="match status" value="3"/>
</dbReference>
<feature type="domain" description="Carrier" evidence="1">
    <location>
        <begin position="192"/>
        <end position="275"/>
    </location>
</feature>
<accession>A0ABY2DCW3</accession>
<reference evidence="2 3" key="1">
    <citation type="submission" date="2019-02" db="EMBL/GenBank/DDBJ databases">
        <title>Draft genome sequences of novel Actinobacteria.</title>
        <authorList>
            <person name="Sahin N."/>
            <person name="Ay H."/>
            <person name="Saygin H."/>
        </authorList>
    </citation>
    <scope>NUCLEOTIDE SEQUENCE [LARGE SCALE GENOMIC DNA]</scope>
    <source>
        <strain evidence="2 3">JCM 30529</strain>
    </source>
</reference>
<organism evidence="2 3">
    <name type="scientific">Micromonospora fluostatini</name>
    <dbReference type="NCBI Taxonomy" id="1629071"/>
    <lineage>
        <taxon>Bacteria</taxon>
        <taxon>Bacillati</taxon>
        <taxon>Actinomycetota</taxon>
        <taxon>Actinomycetes</taxon>
        <taxon>Micromonosporales</taxon>
        <taxon>Micromonosporaceae</taxon>
        <taxon>Micromonospora</taxon>
    </lineage>
</organism>
<evidence type="ECO:0000313" key="3">
    <source>
        <dbReference type="Proteomes" id="UP000295626"/>
    </source>
</evidence>
<dbReference type="SUPFAM" id="SSF47336">
    <property type="entry name" value="ACP-like"/>
    <property type="match status" value="3"/>
</dbReference>
<feature type="domain" description="Carrier" evidence="1">
    <location>
        <begin position="80"/>
        <end position="163"/>
    </location>
</feature>
<evidence type="ECO:0000259" key="1">
    <source>
        <dbReference type="PROSITE" id="PS50075"/>
    </source>
</evidence>
<gene>
    <name evidence="2" type="ORF">E1091_18650</name>
</gene>
<dbReference type="EMBL" id="SMKE01000994">
    <property type="protein sequence ID" value="TDB82719.1"/>
    <property type="molecule type" value="Genomic_DNA"/>
</dbReference>
<keyword evidence="3" id="KW-1185">Reference proteome</keyword>
<name>A0ABY2DCW3_9ACTN</name>
<evidence type="ECO:0000313" key="2">
    <source>
        <dbReference type="EMBL" id="TDB82719.1"/>
    </source>
</evidence>
<dbReference type="Pfam" id="PF00550">
    <property type="entry name" value="PP-binding"/>
    <property type="match status" value="2"/>
</dbReference>
<feature type="non-terminal residue" evidence="2">
    <location>
        <position position="313"/>
    </location>
</feature>
<feature type="non-terminal residue" evidence="2">
    <location>
        <position position="1"/>
    </location>
</feature>